<proteinExistence type="predicted"/>
<reference evidence="1 2" key="1">
    <citation type="journal article" date="2014" name="Am. J. Bot.">
        <title>Genome assembly and annotation for red clover (Trifolium pratense; Fabaceae).</title>
        <authorList>
            <person name="Istvanek J."/>
            <person name="Jaros M."/>
            <person name="Krenek A."/>
            <person name="Repkova J."/>
        </authorList>
    </citation>
    <scope>NUCLEOTIDE SEQUENCE [LARGE SCALE GENOMIC DNA]</scope>
    <source>
        <strain evidence="2">cv. Tatra</strain>
        <tissue evidence="1">Young leaves</tissue>
    </source>
</reference>
<protein>
    <submittedName>
        <fullName evidence="1">Uncharacterized protein</fullName>
    </submittedName>
</protein>
<sequence length="31" mass="4089">RRLEMQLRGRDVEQWMNHRRLPEDLKRYKMF</sequence>
<organism evidence="1 2">
    <name type="scientific">Trifolium pratense</name>
    <name type="common">Red clover</name>
    <dbReference type="NCBI Taxonomy" id="57577"/>
    <lineage>
        <taxon>Eukaryota</taxon>
        <taxon>Viridiplantae</taxon>
        <taxon>Streptophyta</taxon>
        <taxon>Embryophyta</taxon>
        <taxon>Tracheophyta</taxon>
        <taxon>Spermatophyta</taxon>
        <taxon>Magnoliopsida</taxon>
        <taxon>eudicotyledons</taxon>
        <taxon>Gunneridae</taxon>
        <taxon>Pentapetalae</taxon>
        <taxon>rosids</taxon>
        <taxon>fabids</taxon>
        <taxon>Fabales</taxon>
        <taxon>Fabaceae</taxon>
        <taxon>Papilionoideae</taxon>
        <taxon>50 kb inversion clade</taxon>
        <taxon>NPAAA clade</taxon>
        <taxon>Hologalegina</taxon>
        <taxon>IRL clade</taxon>
        <taxon>Trifolieae</taxon>
        <taxon>Trifolium</taxon>
    </lineage>
</organism>
<gene>
    <name evidence="1" type="ORF">L195_g056135</name>
</gene>
<dbReference type="Proteomes" id="UP000236291">
    <property type="component" value="Unassembled WGS sequence"/>
</dbReference>
<evidence type="ECO:0000313" key="2">
    <source>
        <dbReference type="Proteomes" id="UP000236291"/>
    </source>
</evidence>
<dbReference type="AlphaFoldDB" id="A0A2K3KPZ7"/>
<comment type="caution">
    <text evidence="1">The sequence shown here is derived from an EMBL/GenBank/DDBJ whole genome shotgun (WGS) entry which is preliminary data.</text>
</comment>
<reference evidence="1 2" key="2">
    <citation type="journal article" date="2017" name="Front. Plant Sci.">
        <title>Gene Classification and Mining of Molecular Markers Useful in Red Clover (Trifolium pratense) Breeding.</title>
        <authorList>
            <person name="Istvanek J."/>
            <person name="Dluhosova J."/>
            <person name="Dluhos P."/>
            <person name="Patkova L."/>
            <person name="Nedelnik J."/>
            <person name="Repkova J."/>
        </authorList>
    </citation>
    <scope>NUCLEOTIDE SEQUENCE [LARGE SCALE GENOMIC DNA]</scope>
    <source>
        <strain evidence="2">cv. Tatra</strain>
        <tissue evidence="1">Young leaves</tissue>
    </source>
</reference>
<name>A0A2K3KPZ7_TRIPR</name>
<evidence type="ECO:0000313" key="1">
    <source>
        <dbReference type="EMBL" id="PNX68375.1"/>
    </source>
</evidence>
<accession>A0A2K3KPZ7</accession>
<feature type="non-terminal residue" evidence="1">
    <location>
        <position position="1"/>
    </location>
</feature>
<dbReference type="EMBL" id="ASHM01105001">
    <property type="protein sequence ID" value="PNX68375.1"/>
    <property type="molecule type" value="Genomic_DNA"/>
</dbReference>